<gene>
    <name evidence="2" type="ORF">BN2614_LOCUS1</name>
</gene>
<keyword evidence="1" id="KW-0732">Signal</keyword>
<comment type="caution">
    <text evidence="2">The sequence shown here is derived from an EMBL/GenBank/DDBJ whole genome shotgun (WGS) entry which is preliminary data.</text>
</comment>
<feature type="chain" id="PRO_5040867777" evidence="1">
    <location>
        <begin position="16"/>
        <end position="56"/>
    </location>
</feature>
<evidence type="ECO:0000313" key="3">
    <source>
        <dbReference type="Proteomes" id="UP000269945"/>
    </source>
</evidence>
<evidence type="ECO:0000313" key="2">
    <source>
        <dbReference type="EMBL" id="VCW66201.1"/>
    </source>
</evidence>
<accession>A0A9X9PTZ6</accession>
<dbReference type="Proteomes" id="UP000269945">
    <property type="component" value="Unassembled WGS sequence"/>
</dbReference>
<proteinExistence type="predicted"/>
<organism evidence="2 3">
    <name type="scientific">Gulo gulo</name>
    <name type="common">Wolverine</name>
    <name type="synonym">Gluton</name>
    <dbReference type="NCBI Taxonomy" id="48420"/>
    <lineage>
        <taxon>Eukaryota</taxon>
        <taxon>Metazoa</taxon>
        <taxon>Chordata</taxon>
        <taxon>Craniata</taxon>
        <taxon>Vertebrata</taxon>
        <taxon>Euteleostomi</taxon>
        <taxon>Mammalia</taxon>
        <taxon>Eutheria</taxon>
        <taxon>Laurasiatheria</taxon>
        <taxon>Carnivora</taxon>
        <taxon>Caniformia</taxon>
        <taxon>Musteloidea</taxon>
        <taxon>Mustelidae</taxon>
        <taxon>Guloninae</taxon>
        <taxon>Gulo</taxon>
    </lineage>
</organism>
<protein>
    <submittedName>
        <fullName evidence="2">Uncharacterized protein</fullName>
    </submittedName>
</protein>
<sequence length="56" mass="6606">MRLLIHLFCLHYNICLLTEAPRWYLSPLNLQVTNPTSSIKWLHFQVNPISMIALKI</sequence>
<keyword evidence="3" id="KW-1185">Reference proteome</keyword>
<name>A0A9X9PTZ6_GULGU</name>
<feature type="signal peptide" evidence="1">
    <location>
        <begin position="1"/>
        <end position="15"/>
    </location>
</feature>
<reference evidence="2 3" key="1">
    <citation type="submission" date="2018-10" db="EMBL/GenBank/DDBJ databases">
        <authorList>
            <person name="Ekblom R."/>
            <person name="Jareborg N."/>
        </authorList>
    </citation>
    <scope>NUCLEOTIDE SEQUENCE [LARGE SCALE GENOMIC DNA]</scope>
    <source>
        <tissue evidence="2">Muscle</tissue>
    </source>
</reference>
<evidence type="ECO:0000256" key="1">
    <source>
        <dbReference type="SAM" id="SignalP"/>
    </source>
</evidence>
<dbReference type="EMBL" id="CYRY02001559">
    <property type="protein sequence ID" value="VCW66201.1"/>
    <property type="molecule type" value="Genomic_DNA"/>
</dbReference>
<dbReference type="AlphaFoldDB" id="A0A9X9PTZ6"/>